<dbReference type="EMBL" id="BGZK01000972">
    <property type="protein sequence ID" value="GBP66933.1"/>
    <property type="molecule type" value="Genomic_DNA"/>
</dbReference>
<evidence type="ECO:0000313" key="1">
    <source>
        <dbReference type="EMBL" id="GBP66933.1"/>
    </source>
</evidence>
<sequence length="115" mass="12631">MQTQPPTLNAPPERRTIYGGGFVLSPRSVCVKRPLAVERPGQDEYSFNSRGDIEMRYYCEQFPVENVCAGVDPPPLCYWPVARTATNGNEAGTSAYNFGIISHVRGIMRCACAGT</sequence>
<protein>
    <submittedName>
        <fullName evidence="1">Uncharacterized protein</fullName>
    </submittedName>
</protein>
<dbReference type="AlphaFoldDB" id="A0A4C1XV47"/>
<dbReference type="Proteomes" id="UP000299102">
    <property type="component" value="Unassembled WGS sequence"/>
</dbReference>
<comment type="caution">
    <text evidence="1">The sequence shown here is derived from an EMBL/GenBank/DDBJ whole genome shotgun (WGS) entry which is preliminary data.</text>
</comment>
<name>A0A4C1XV47_EUMVA</name>
<reference evidence="1 2" key="1">
    <citation type="journal article" date="2019" name="Commun. Biol.">
        <title>The bagworm genome reveals a unique fibroin gene that provides high tensile strength.</title>
        <authorList>
            <person name="Kono N."/>
            <person name="Nakamura H."/>
            <person name="Ohtoshi R."/>
            <person name="Tomita M."/>
            <person name="Numata K."/>
            <person name="Arakawa K."/>
        </authorList>
    </citation>
    <scope>NUCLEOTIDE SEQUENCE [LARGE SCALE GENOMIC DNA]</scope>
</reference>
<accession>A0A4C1XV47</accession>
<evidence type="ECO:0000313" key="2">
    <source>
        <dbReference type="Proteomes" id="UP000299102"/>
    </source>
</evidence>
<keyword evidence="2" id="KW-1185">Reference proteome</keyword>
<proteinExistence type="predicted"/>
<organism evidence="1 2">
    <name type="scientific">Eumeta variegata</name>
    <name type="common">Bagworm moth</name>
    <name type="synonym">Eumeta japonica</name>
    <dbReference type="NCBI Taxonomy" id="151549"/>
    <lineage>
        <taxon>Eukaryota</taxon>
        <taxon>Metazoa</taxon>
        <taxon>Ecdysozoa</taxon>
        <taxon>Arthropoda</taxon>
        <taxon>Hexapoda</taxon>
        <taxon>Insecta</taxon>
        <taxon>Pterygota</taxon>
        <taxon>Neoptera</taxon>
        <taxon>Endopterygota</taxon>
        <taxon>Lepidoptera</taxon>
        <taxon>Glossata</taxon>
        <taxon>Ditrysia</taxon>
        <taxon>Tineoidea</taxon>
        <taxon>Psychidae</taxon>
        <taxon>Oiketicinae</taxon>
        <taxon>Eumeta</taxon>
    </lineage>
</organism>
<gene>
    <name evidence="1" type="ORF">EVAR_40525_1</name>
</gene>